<name>A0A9P0P3Q3_ACAOB</name>
<evidence type="ECO:0000313" key="16">
    <source>
        <dbReference type="EMBL" id="CAH1969797.1"/>
    </source>
</evidence>
<dbReference type="PANTHER" id="PTHR24377">
    <property type="entry name" value="IP01015P-RELATED"/>
    <property type="match status" value="1"/>
</dbReference>
<dbReference type="FunFam" id="3.30.160.60:FF:000097">
    <property type="entry name" value="Zinc finger protein"/>
    <property type="match status" value="1"/>
</dbReference>
<evidence type="ECO:0000256" key="12">
    <source>
        <dbReference type="PROSITE-ProRule" id="PRU00042"/>
    </source>
</evidence>
<dbReference type="Proteomes" id="UP001152888">
    <property type="component" value="Unassembled WGS sequence"/>
</dbReference>
<dbReference type="Pfam" id="PF12874">
    <property type="entry name" value="zf-met"/>
    <property type="match status" value="2"/>
</dbReference>
<dbReference type="Pfam" id="PF07776">
    <property type="entry name" value="zf-AD"/>
    <property type="match status" value="1"/>
</dbReference>
<keyword evidence="8" id="KW-0805">Transcription regulation</keyword>
<evidence type="ECO:0000256" key="1">
    <source>
        <dbReference type="ARBA" id="ARBA00003767"/>
    </source>
</evidence>
<keyword evidence="7 13" id="KW-0862">Zinc</keyword>
<keyword evidence="10" id="KW-0804">Transcription</keyword>
<keyword evidence="9" id="KW-0238">DNA-binding</keyword>
<comment type="function">
    <text evidence="1">May be involved in transcriptional regulation.</text>
</comment>
<dbReference type="GO" id="GO:0008270">
    <property type="term" value="F:zinc ion binding"/>
    <property type="evidence" value="ECO:0007669"/>
    <property type="project" value="UniProtKB-UniRule"/>
</dbReference>
<evidence type="ECO:0000259" key="14">
    <source>
        <dbReference type="PROSITE" id="PS50157"/>
    </source>
</evidence>
<dbReference type="PROSITE" id="PS50157">
    <property type="entry name" value="ZINC_FINGER_C2H2_2"/>
    <property type="match status" value="10"/>
</dbReference>
<dbReference type="OrthoDB" id="4748970at2759"/>
<feature type="domain" description="C2H2-type" evidence="14">
    <location>
        <begin position="538"/>
        <end position="561"/>
    </location>
</feature>
<feature type="domain" description="C2H2-type" evidence="14">
    <location>
        <begin position="509"/>
        <end position="537"/>
    </location>
</feature>
<evidence type="ECO:0000256" key="8">
    <source>
        <dbReference type="ARBA" id="ARBA00023015"/>
    </source>
</evidence>
<dbReference type="FunFam" id="3.30.160.60:FF:000446">
    <property type="entry name" value="Zinc finger protein"/>
    <property type="match status" value="2"/>
</dbReference>
<feature type="binding site" evidence="13">
    <location>
        <position position="59"/>
    </location>
    <ligand>
        <name>Zn(2+)</name>
        <dbReference type="ChEBI" id="CHEBI:29105"/>
    </ligand>
</feature>
<feature type="domain" description="C2H2-type" evidence="14">
    <location>
        <begin position="281"/>
        <end position="303"/>
    </location>
</feature>
<dbReference type="GO" id="GO:0003677">
    <property type="term" value="F:DNA binding"/>
    <property type="evidence" value="ECO:0007669"/>
    <property type="project" value="UniProtKB-KW"/>
</dbReference>
<dbReference type="SMART" id="SM00355">
    <property type="entry name" value="ZnF_C2H2"/>
    <property type="match status" value="11"/>
</dbReference>
<evidence type="ECO:0000256" key="9">
    <source>
        <dbReference type="ARBA" id="ARBA00023125"/>
    </source>
</evidence>
<accession>A0A9P0P3Q3</accession>
<feature type="domain" description="C2H2-type" evidence="14">
    <location>
        <begin position="441"/>
        <end position="468"/>
    </location>
</feature>
<dbReference type="PROSITE" id="PS51915">
    <property type="entry name" value="ZAD"/>
    <property type="match status" value="1"/>
</dbReference>
<dbReference type="FunFam" id="3.30.160.60:FF:001601">
    <property type="entry name" value="Uncharacterized protein, isoform A"/>
    <property type="match status" value="1"/>
</dbReference>
<feature type="binding site" evidence="13">
    <location>
        <position position="19"/>
    </location>
    <ligand>
        <name>Zn(2+)</name>
        <dbReference type="ChEBI" id="CHEBI:29105"/>
    </ligand>
</feature>
<protein>
    <submittedName>
        <fullName evidence="16">Uncharacterized protein</fullName>
    </submittedName>
</protein>
<feature type="domain" description="C2H2-type" evidence="14">
    <location>
        <begin position="386"/>
        <end position="413"/>
    </location>
</feature>
<evidence type="ECO:0000256" key="10">
    <source>
        <dbReference type="ARBA" id="ARBA00023163"/>
    </source>
</evidence>
<evidence type="ECO:0000256" key="3">
    <source>
        <dbReference type="ARBA" id="ARBA00006991"/>
    </source>
</evidence>
<dbReference type="GO" id="GO:0005634">
    <property type="term" value="C:nucleus"/>
    <property type="evidence" value="ECO:0007669"/>
    <property type="project" value="UniProtKB-SubCell"/>
</dbReference>
<reference evidence="16" key="1">
    <citation type="submission" date="2022-03" db="EMBL/GenBank/DDBJ databases">
        <authorList>
            <person name="Sayadi A."/>
        </authorList>
    </citation>
    <scope>NUCLEOTIDE SEQUENCE</scope>
</reference>
<evidence type="ECO:0000256" key="7">
    <source>
        <dbReference type="ARBA" id="ARBA00022833"/>
    </source>
</evidence>
<evidence type="ECO:0000256" key="13">
    <source>
        <dbReference type="PROSITE-ProRule" id="PRU01263"/>
    </source>
</evidence>
<dbReference type="Pfam" id="PF13894">
    <property type="entry name" value="zf-C2H2_4"/>
    <property type="match status" value="1"/>
</dbReference>
<comment type="subcellular location">
    <subcellularLocation>
        <location evidence="2">Nucleus</location>
    </subcellularLocation>
</comment>
<keyword evidence="6 12" id="KW-0863">Zinc-finger</keyword>
<proteinExistence type="inferred from homology"/>
<keyword evidence="5" id="KW-0677">Repeat</keyword>
<comment type="caution">
    <text evidence="16">The sequence shown here is derived from an EMBL/GenBank/DDBJ whole genome shotgun (WGS) entry which is preliminary data.</text>
</comment>
<evidence type="ECO:0000256" key="11">
    <source>
        <dbReference type="ARBA" id="ARBA00023242"/>
    </source>
</evidence>
<organism evidence="16 17">
    <name type="scientific">Acanthoscelides obtectus</name>
    <name type="common">Bean weevil</name>
    <name type="synonym">Bruchus obtectus</name>
    <dbReference type="NCBI Taxonomy" id="200917"/>
    <lineage>
        <taxon>Eukaryota</taxon>
        <taxon>Metazoa</taxon>
        <taxon>Ecdysozoa</taxon>
        <taxon>Arthropoda</taxon>
        <taxon>Hexapoda</taxon>
        <taxon>Insecta</taxon>
        <taxon>Pterygota</taxon>
        <taxon>Neoptera</taxon>
        <taxon>Endopterygota</taxon>
        <taxon>Coleoptera</taxon>
        <taxon>Polyphaga</taxon>
        <taxon>Cucujiformia</taxon>
        <taxon>Chrysomeloidea</taxon>
        <taxon>Chrysomelidae</taxon>
        <taxon>Bruchinae</taxon>
        <taxon>Bruchini</taxon>
        <taxon>Acanthoscelides</taxon>
    </lineage>
</organism>
<dbReference type="InterPro" id="IPR050826">
    <property type="entry name" value="Krueppel_C2H2_ZnFinger"/>
</dbReference>
<evidence type="ECO:0000256" key="2">
    <source>
        <dbReference type="ARBA" id="ARBA00004123"/>
    </source>
</evidence>
<dbReference type="InterPro" id="IPR013087">
    <property type="entry name" value="Znf_C2H2_type"/>
</dbReference>
<feature type="domain" description="C2H2-type" evidence="14">
    <location>
        <begin position="225"/>
        <end position="252"/>
    </location>
</feature>
<evidence type="ECO:0000256" key="5">
    <source>
        <dbReference type="ARBA" id="ARBA00022737"/>
    </source>
</evidence>
<dbReference type="Gene3D" id="3.30.160.60">
    <property type="entry name" value="Classic Zinc Finger"/>
    <property type="match status" value="9"/>
</dbReference>
<evidence type="ECO:0000259" key="15">
    <source>
        <dbReference type="PROSITE" id="PS51915"/>
    </source>
</evidence>
<keyword evidence="17" id="KW-1185">Reference proteome</keyword>
<dbReference type="Pfam" id="PF00096">
    <property type="entry name" value="zf-C2H2"/>
    <property type="match status" value="6"/>
</dbReference>
<dbReference type="SUPFAM" id="SSF57667">
    <property type="entry name" value="beta-beta-alpha zinc fingers"/>
    <property type="match status" value="7"/>
</dbReference>
<dbReference type="SUPFAM" id="SSF57716">
    <property type="entry name" value="Glucocorticoid receptor-like (DNA-binding domain)"/>
    <property type="match status" value="1"/>
</dbReference>
<feature type="binding site" evidence="13">
    <location>
        <position position="56"/>
    </location>
    <ligand>
        <name>Zn(2+)</name>
        <dbReference type="ChEBI" id="CHEBI:29105"/>
    </ligand>
</feature>
<feature type="domain" description="C2H2-type" evidence="14">
    <location>
        <begin position="253"/>
        <end position="280"/>
    </location>
</feature>
<feature type="domain" description="C2H2-type" evidence="14">
    <location>
        <begin position="358"/>
        <end position="385"/>
    </location>
</feature>
<keyword evidence="4 13" id="KW-0479">Metal-binding</keyword>
<evidence type="ECO:0000313" key="17">
    <source>
        <dbReference type="Proteomes" id="UP001152888"/>
    </source>
</evidence>
<dbReference type="InterPro" id="IPR036236">
    <property type="entry name" value="Znf_C2H2_sf"/>
</dbReference>
<feature type="domain" description="C2H2-type" evidence="14">
    <location>
        <begin position="481"/>
        <end position="508"/>
    </location>
</feature>
<evidence type="ECO:0000256" key="6">
    <source>
        <dbReference type="ARBA" id="ARBA00022771"/>
    </source>
</evidence>
<gene>
    <name evidence="16" type="ORF">ACAOBT_LOCUS8565</name>
</gene>
<dbReference type="SMART" id="SM00868">
    <property type="entry name" value="zf-AD"/>
    <property type="match status" value="2"/>
</dbReference>
<feature type="domain" description="C2H2-type" evidence="14">
    <location>
        <begin position="414"/>
        <end position="441"/>
    </location>
</feature>
<dbReference type="EMBL" id="CAKOFQ010006766">
    <property type="protein sequence ID" value="CAH1969797.1"/>
    <property type="molecule type" value="Genomic_DNA"/>
</dbReference>
<dbReference type="FunFam" id="3.30.160.60:FF:000226">
    <property type="entry name" value="Zinc finger protein 236 variant"/>
    <property type="match status" value="1"/>
</dbReference>
<keyword evidence="11" id="KW-0539">Nucleus</keyword>
<evidence type="ECO:0000256" key="4">
    <source>
        <dbReference type="ARBA" id="ARBA00022723"/>
    </source>
</evidence>
<comment type="similarity">
    <text evidence="3">Belongs to the krueppel C2H2-type zinc-finger protein family.</text>
</comment>
<dbReference type="AlphaFoldDB" id="A0A9P0P3Q3"/>
<sequence>MLDSKKISSKDFQNSCRFCLEQKNPLTDIPAKSLEILEHILEVKFTDDEHLPTKACEDCAKEMESCSQFIEKCKNSYSALLAAVEEGHDKLNYQSSIDDTEEHNYDCEEKGNEAKAQAAHSSTEKYRNIIVDEDLYRSDYQKKNDKIIVERAMHYSIDEVAEIEFIQCKEVFSTDKQWLSTLAKHKVPHSNKPIIREQTKSSQENKKSIKNFYKKIKDENGKLKFQCTLCNRVLNTHSAALSHMNIHTGEKPFTCEFCGKKFTSISSVNIHKRQHTGETPYKCRVCNRGFRSSSNRKKHEDVHHFIMKDVDTDTESHDIGNNADSDIDKVECDICKKKINKHGFGVHRKSHLNEKKQFICTYCNKEFQKNSHLERHLRIHTGERPYTCEICNKSFIQDGDLKRHIARHTGAKQYQCQHCGAFYTSKTGLENHVSMHLGEQYQCHHCGAQYVSKTGLQQHVLTHFGGEESMDGARLKKERRFLCVTCGKGYTSNNSLKEHILGHTGETPYKCEVCGKGYTNITRLKYHTMRQHSEEKPHGCVICNKHFFDSGTLKRHIKRVHLVTDAIKDEEVFVEQT</sequence>
<feature type="binding site" evidence="13">
    <location>
        <position position="16"/>
    </location>
    <ligand>
        <name>Zn(2+)</name>
        <dbReference type="ChEBI" id="CHEBI:29105"/>
    </ligand>
</feature>
<feature type="domain" description="ZAD" evidence="15">
    <location>
        <begin position="14"/>
        <end position="83"/>
    </location>
</feature>
<dbReference type="InterPro" id="IPR012934">
    <property type="entry name" value="Znf_AD"/>
</dbReference>
<dbReference type="PROSITE" id="PS00028">
    <property type="entry name" value="ZINC_FINGER_C2H2_1"/>
    <property type="match status" value="9"/>
</dbReference>